<protein>
    <submittedName>
        <fullName evidence="3">Uncharacterized protein</fullName>
    </submittedName>
</protein>
<feature type="signal peptide" evidence="2">
    <location>
        <begin position="1"/>
        <end position="25"/>
    </location>
</feature>
<name>A0A8H6E0N4_PETAA</name>
<keyword evidence="4" id="KW-1185">Reference proteome</keyword>
<feature type="compositionally biased region" description="Gly residues" evidence="1">
    <location>
        <begin position="153"/>
        <end position="172"/>
    </location>
</feature>
<comment type="caution">
    <text evidence="3">The sequence shown here is derived from an EMBL/GenBank/DDBJ whole genome shotgun (WGS) entry which is preliminary data.</text>
</comment>
<evidence type="ECO:0000313" key="4">
    <source>
        <dbReference type="Proteomes" id="UP000541154"/>
    </source>
</evidence>
<feature type="chain" id="PRO_5034127719" evidence="2">
    <location>
        <begin position="26"/>
        <end position="172"/>
    </location>
</feature>
<evidence type="ECO:0000256" key="1">
    <source>
        <dbReference type="SAM" id="MobiDB-lite"/>
    </source>
</evidence>
<feature type="region of interest" description="Disordered" evidence="1">
    <location>
        <begin position="75"/>
        <end position="172"/>
    </location>
</feature>
<sequence length="172" mass="16477">MMREAKPVVGLLLSTFAWQASLAAGQVSDQAVLQNDNLGGGQRPCGCGSTSHTDAAHYGGSGGSGSYEYHWEKRVGGGADVGSGSWDSASQGSQGGGPRNGGSHLWHWESPGGQDGAPSGGGPGTSGGGSGAWGGSGSGDTSGPGPRKWDGSRPGGGASGSGSGKCGCSGPG</sequence>
<evidence type="ECO:0000313" key="3">
    <source>
        <dbReference type="EMBL" id="KAF5854984.1"/>
    </source>
</evidence>
<organism evidence="3 4">
    <name type="scientific">Petromyces alliaceus</name>
    <name type="common">Aspergillus alliaceus</name>
    <dbReference type="NCBI Taxonomy" id="209559"/>
    <lineage>
        <taxon>Eukaryota</taxon>
        <taxon>Fungi</taxon>
        <taxon>Dikarya</taxon>
        <taxon>Ascomycota</taxon>
        <taxon>Pezizomycotina</taxon>
        <taxon>Eurotiomycetes</taxon>
        <taxon>Eurotiomycetidae</taxon>
        <taxon>Eurotiales</taxon>
        <taxon>Aspergillaceae</taxon>
        <taxon>Aspergillus</taxon>
        <taxon>Aspergillus subgen. Circumdati</taxon>
    </lineage>
</organism>
<reference evidence="3 4" key="1">
    <citation type="submission" date="2019-04" db="EMBL/GenBank/DDBJ databases">
        <title>Aspergillus burnettii sp. nov., novel species from soil in southeast Queensland.</title>
        <authorList>
            <person name="Gilchrist C.L.M."/>
            <person name="Pitt J.I."/>
            <person name="Lange L."/>
            <person name="Lacey H.J."/>
            <person name="Vuong D."/>
            <person name="Midgley D.J."/>
            <person name="Greenfield P."/>
            <person name="Bradbury M."/>
            <person name="Lacey E."/>
            <person name="Busk P.K."/>
            <person name="Pilgaard B."/>
            <person name="Chooi Y.H."/>
            <person name="Piggott A.M."/>
        </authorList>
    </citation>
    <scope>NUCLEOTIDE SEQUENCE [LARGE SCALE GENOMIC DNA]</scope>
    <source>
        <strain evidence="3 4">FRR 5400</strain>
    </source>
</reference>
<feature type="compositionally biased region" description="Gly residues" evidence="1">
    <location>
        <begin position="113"/>
        <end position="142"/>
    </location>
</feature>
<proteinExistence type="predicted"/>
<dbReference type="EMBL" id="SPNV01000552">
    <property type="protein sequence ID" value="KAF5854984.1"/>
    <property type="molecule type" value="Genomic_DNA"/>
</dbReference>
<dbReference type="Proteomes" id="UP000541154">
    <property type="component" value="Unassembled WGS sequence"/>
</dbReference>
<gene>
    <name evidence="3" type="ORF">ETB97_010415</name>
</gene>
<accession>A0A8H6E0N4</accession>
<evidence type="ECO:0000256" key="2">
    <source>
        <dbReference type="SAM" id="SignalP"/>
    </source>
</evidence>
<keyword evidence="2" id="KW-0732">Signal</keyword>
<dbReference type="AlphaFoldDB" id="A0A8H6E0N4"/>
<feature type="non-terminal residue" evidence="3">
    <location>
        <position position="172"/>
    </location>
</feature>